<dbReference type="GO" id="GO:0046872">
    <property type="term" value="F:metal ion binding"/>
    <property type="evidence" value="ECO:0007669"/>
    <property type="project" value="UniProtKB-KW"/>
</dbReference>
<organism evidence="5 6">
    <name type="scientific">Nitratireductor aestuarii</name>
    <dbReference type="NCBI Taxonomy" id="1735103"/>
    <lineage>
        <taxon>Bacteria</taxon>
        <taxon>Pseudomonadati</taxon>
        <taxon>Pseudomonadota</taxon>
        <taxon>Alphaproteobacteria</taxon>
        <taxon>Hyphomicrobiales</taxon>
        <taxon>Phyllobacteriaceae</taxon>
        <taxon>Nitratireductor</taxon>
    </lineage>
</organism>
<dbReference type="AlphaFoldDB" id="A0A916S029"/>
<evidence type="ECO:0000256" key="2">
    <source>
        <dbReference type="ARBA" id="ARBA00023004"/>
    </source>
</evidence>
<accession>A0A916S029</accession>
<evidence type="ECO:0000313" key="5">
    <source>
        <dbReference type="EMBL" id="GGA75318.1"/>
    </source>
</evidence>
<sequence>MSEVNTHTSNPAARRKVTRGTVVIAADRCKGCELCIPACPPQVLSMSAGVNAHGYPYPELAPGCTGCTACLLVCPDFVFQIYRYDEPIVDELSAGEAQQ</sequence>
<feature type="domain" description="4Fe-4S ferredoxin-type" evidence="4">
    <location>
        <begin position="20"/>
        <end position="49"/>
    </location>
</feature>
<dbReference type="PROSITE" id="PS00198">
    <property type="entry name" value="4FE4S_FER_1"/>
    <property type="match status" value="2"/>
</dbReference>
<dbReference type="GO" id="GO:0051536">
    <property type="term" value="F:iron-sulfur cluster binding"/>
    <property type="evidence" value="ECO:0007669"/>
    <property type="project" value="UniProtKB-KW"/>
</dbReference>
<dbReference type="Gene3D" id="3.30.70.20">
    <property type="match status" value="1"/>
</dbReference>
<dbReference type="PROSITE" id="PS51379">
    <property type="entry name" value="4FE4S_FER_2"/>
    <property type="match status" value="2"/>
</dbReference>
<reference evidence="5" key="1">
    <citation type="journal article" date="2014" name="Int. J. Syst. Evol. Microbiol.">
        <title>Complete genome sequence of Corynebacterium casei LMG S-19264T (=DSM 44701T), isolated from a smear-ripened cheese.</title>
        <authorList>
            <consortium name="US DOE Joint Genome Institute (JGI-PGF)"/>
            <person name="Walter F."/>
            <person name="Albersmeier A."/>
            <person name="Kalinowski J."/>
            <person name="Ruckert C."/>
        </authorList>
    </citation>
    <scope>NUCLEOTIDE SEQUENCE</scope>
    <source>
        <strain evidence="5">CGMCC 1.15320</strain>
    </source>
</reference>
<dbReference type="EMBL" id="BMIF01000010">
    <property type="protein sequence ID" value="GGA75318.1"/>
    <property type="molecule type" value="Genomic_DNA"/>
</dbReference>
<dbReference type="InterPro" id="IPR017900">
    <property type="entry name" value="4Fe4S_Fe_S_CS"/>
</dbReference>
<dbReference type="Pfam" id="PF12838">
    <property type="entry name" value="Fer4_7"/>
    <property type="match status" value="1"/>
</dbReference>
<dbReference type="RefSeq" id="WP_188722074.1">
    <property type="nucleotide sequence ID" value="NZ_BMIF01000010.1"/>
</dbReference>
<keyword evidence="3" id="KW-0411">Iron-sulfur</keyword>
<keyword evidence="1" id="KW-0479">Metal-binding</keyword>
<evidence type="ECO:0000256" key="3">
    <source>
        <dbReference type="ARBA" id="ARBA00023014"/>
    </source>
</evidence>
<keyword evidence="6" id="KW-1185">Reference proteome</keyword>
<dbReference type="SUPFAM" id="SSF54862">
    <property type="entry name" value="4Fe-4S ferredoxins"/>
    <property type="match status" value="1"/>
</dbReference>
<dbReference type="Proteomes" id="UP000636264">
    <property type="component" value="Unassembled WGS sequence"/>
</dbReference>
<reference evidence="5" key="2">
    <citation type="submission" date="2020-09" db="EMBL/GenBank/DDBJ databases">
        <authorList>
            <person name="Sun Q."/>
            <person name="Zhou Y."/>
        </authorList>
    </citation>
    <scope>NUCLEOTIDE SEQUENCE</scope>
    <source>
        <strain evidence="5">CGMCC 1.15320</strain>
    </source>
</reference>
<protein>
    <recommendedName>
        <fullName evidence="4">4Fe-4S ferredoxin-type domain-containing protein</fullName>
    </recommendedName>
</protein>
<dbReference type="PANTHER" id="PTHR43122">
    <property type="entry name" value="FERREDOXIN SUBUNIT OF PYRUVATE:FLAVODOXIN OXIDOREDUCTASE-RELATED"/>
    <property type="match status" value="1"/>
</dbReference>
<proteinExistence type="predicted"/>
<evidence type="ECO:0000256" key="1">
    <source>
        <dbReference type="ARBA" id="ARBA00022723"/>
    </source>
</evidence>
<dbReference type="PANTHER" id="PTHR43122:SF1">
    <property type="entry name" value="IRON-SULFUR-BINDING PROTEIN"/>
    <property type="match status" value="1"/>
</dbReference>
<keyword evidence="2" id="KW-0408">Iron</keyword>
<dbReference type="InterPro" id="IPR017896">
    <property type="entry name" value="4Fe4S_Fe-S-bd"/>
</dbReference>
<evidence type="ECO:0000259" key="4">
    <source>
        <dbReference type="PROSITE" id="PS51379"/>
    </source>
</evidence>
<comment type="caution">
    <text evidence="5">The sequence shown here is derived from an EMBL/GenBank/DDBJ whole genome shotgun (WGS) entry which is preliminary data.</text>
</comment>
<gene>
    <name evidence="5" type="ORF">GCM10011385_31680</name>
</gene>
<evidence type="ECO:0000313" key="6">
    <source>
        <dbReference type="Proteomes" id="UP000636264"/>
    </source>
</evidence>
<name>A0A916S029_9HYPH</name>
<feature type="domain" description="4Fe-4S ferredoxin-type" evidence="4">
    <location>
        <begin position="56"/>
        <end position="84"/>
    </location>
</feature>